<sequence length="154" mass="17497">MFIKCKWVILILLIFCLSGCGSPTSKLIPKQKLDPALEKEITQAIKEVNHNKLRKFGKPVTPLILGRVFEIGDDHSLSRDVKVSADGCNLIIDLRYINDKRAIPALIYLLEKKKYRTFRPTVAWVLGRIGDEKAVVALWKVFEEEKGYLDKGDA</sequence>
<feature type="non-terminal residue" evidence="1">
    <location>
        <position position="154"/>
    </location>
</feature>
<dbReference type="Pfam" id="PF13646">
    <property type="entry name" value="HEAT_2"/>
    <property type="match status" value="1"/>
</dbReference>
<dbReference type="Gene3D" id="1.25.10.10">
    <property type="entry name" value="Leucine-rich Repeat Variant"/>
    <property type="match status" value="1"/>
</dbReference>
<accession>X0Y206</accession>
<gene>
    <name evidence="1" type="ORF">S01H1_66476</name>
</gene>
<comment type="caution">
    <text evidence="1">The sequence shown here is derived from an EMBL/GenBank/DDBJ whole genome shotgun (WGS) entry which is preliminary data.</text>
</comment>
<dbReference type="InterPro" id="IPR011989">
    <property type="entry name" value="ARM-like"/>
</dbReference>
<evidence type="ECO:0000313" key="1">
    <source>
        <dbReference type="EMBL" id="GAG30936.1"/>
    </source>
</evidence>
<proteinExistence type="predicted"/>
<reference evidence="1" key="1">
    <citation type="journal article" date="2014" name="Front. Microbiol.">
        <title>High frequency of phylogenetically diverse reductive dehalogenase-homologous genes in deep subseafloor sedimentary metagenomes.</title>
        <authorList>
            <person name="Kawai M."/>
            <person name="Futagami T."/>
            <person name="Toyoda A."/>
            <person name="Takaki Y."/>
            <person name="Nishi S."/>
            <person name="Hori S."/>
            <person name="Arai W."/>
            <person name="Tsubouchi T."/>
            <person name="Morono Y."/>
            <person name="Uchiyama I."/>
            <person name="Ito T."/>
            <person name="Fujiyama A."/>
            <person name="Inagaki F."/>
            <person name="Takami H."/>
        </authorList>
    </citation>
    <scope>NUCLEOTIDE SEQUENCE</scope>
    <source>
        <strain evidence="1">Expedition CK06-06</strain>
    </source>
</reference>
<name>X0Y206_9ZZZZ</name>
<dbReference type="EMBL" id="BARS01043958">
    <property type="protein sequence ID" value="GAG30936.1"/>
    <property type="molecule type" value="Genomic_DNA"/>
</dbReference>
<organism evidence="1">
    <name type="scientific">marine sediment metagenome</name>
    <dbReference type="NCBI Taxonomy" id="412755"/>
    <lineage>
        <taxon>unclassified sequences</taxon>
        <taxon>metagenomes</taxon>
        <taxon>ecological metagenomes</taxon>
    </lineage>
</organism>
<dbReference type="AlphaFoldDB" id="X0Y206"/>
<evidence type="ECO:0008006" key="2">
    <source>
        <dbReference type="Google" id="ProtNLM"/>
    </source>
</evidence>
<protein>
    <recommendedName>
        <fullName evidence="2">HEAT repeat domain-containing protein</fullName>
    </recommendedName>
</protein>